<gene>
    <name evidence="1" type="primary">sge1_17</name>
    <name evidence="1" type="ORF">DSO57_1031214</name>
</gene>
<accession>A0ACC2S2U1</accession>
<organism evidence="1 2">
    <name type="scientific">Entomophthora muscae</name>
    <dbReference type="NCBI Taxonomy" id="34485"/>
    <lineage>
        <taxon>Eukaryota</taxon>
        <taxon>Fungi</taxon>
        <taxon>Fungi incertae sedis</taxon>
        <taxon>Zoopagomycota</taxon>
        <taxon>Entomophthoromycotina</taxon>
        <taxon>Entomophthoromycetes</taxon>
        <taxon>Entomophthorales</taxon>
        <taxon>Entomophthoraceae</taxon>
        <taxon>Entomophthora</taxon>
    </lineage>
</organism>
<name>A0ACC2S2U1_9FUNG</name>
<evidence type="ECO:0000313" key="1">
    <source>
        <dbReference type="EMBL" id="KAJ9056609.1"/>
    </source>
</evidence>
<comment type="caution">
    <text evidence="1">The sequence shown here is derived from an EMBL/GenBank/DDBJ whole genome shotgun (WGS) entry which is preliminary data.</text>
</comment>
<protein>
    <submittedName>
        <fullName evidence="1">Global transcription regulator sge1</fullName>
    </submittedName>
</protein>
<keyword evidence="2" id="KW-1185">Reference proteome</keyword>
<dbReference type="Proteomes" id="UP001165960">
    <property type="component" value="Unassembled WGS sequence"/>
</dbReference>
<evidence type="ECO:0000313" key="2">
    <source>
        <dbReference type="Proteomes" id="UP001165960"/>
    </source>
</evidence>
<dbReference type="EMBL" id="QTSX02005902">
    <property type="protein sequence ID" value="KAJ9056609.1"/>
    <property type="molecule type" value="Genomic_DNA"/>
</dbReference>
<proteinExistence type="predicted"/>
<sequence length="234" mass="26780">MQRYSGVIETVFDAFLLAELAIRGYHPLASIRPNSSEFSRIEAGAVMVFDKTETGMARWIDGKSWSPSRFKGGFFTYTELVNKKPTGLFKKAISVIAPNGHHFQIIGYYTEDMCMVASTLQRMIEMFQDQAQIYEEAEKYRYFKCFRSQSKSWRKPCTYTNRSSEVTLSPEKPKHPFYPTRPNPISRNIKPITLPPIASLDLTTLLPSPISPMSAYTHNEDVKQLNLLSTHLSF</sequence>
<reference evidence="1" key="1">
    <citation type="submission" date="2022-04" db="EMBL/GenBank/DDBJ databases">
        <title>Genome of the entomopathogenic fungus Entomophthora muscae.</title>
        <authorList>
            <person name="Elya C."/>
            <person name="Lovett B.R."/>
            <person name="Lee E."/>
            <person name="Macias A.M."/>
            <person name="Hajek A.E."/>
            <person name="De Bivort B.L."/>
            <person name="Kasson M.T."/>
            <person name="De Fine Licht H.H."/>
            <person name="Stajich J.E."/>
        </authorList>
    </citation>
    <scope>NUCLEOTIDE SEQUENCE</scope>
    <source>
        <strain evidence="1">Berkeley</strain>
    </source>
</reference>